<dbReference type="Pfam" id="PF00497">
    <property type="entry name" value="SBP_bac_3"/>
    <property type="match status" value="4"/>
</dbReference>
<dbReference type="SUPFAM" id="SSF47226">
    <property type="entry name" value="Histidine-containing phosphotransfer domain, HPT domain"/>
    <property type="match status" value="1"/>
</dbReference>
<protein>
    <recommendedName>
        <fullName evidence="2">histidine kinase</fullName>
        <ecNumber evidence="2">2.7.13.3</ecNumber>
    </recommendedName>
</protein>
<keyword evidence="7" id="KW-0732">Signal</keyword>
<dbReference type="CDD" id="cd01007">
    <property type="entry name" value="PBP2_BvgS_HisK_like"/>
    <property type="match status" value="4"/>
</dbReference>
<dbReference type="PROSITE" id="PS50109">
    <property type="entry name" value="HIS_KIN"/>
    <property type="match status" value="1"/>
</dbReference>
<feature type="chain" id="PRO_5003394171" description="histidine kinase" evidence="7">
    <location>
        <begin position="25"/>
        <end position="1649"/>
    </location>
</feature>
<dbReference type="FunFam" id="3.30.565.10:FF:000010">
    <property type="entry name" value="Sensor histidine kinase RcsC"/>
    <property type="match status" value="1"/>
</dbReference>
<dbReference type="Gene3D" id="3.40.190.10">
    <property type="entry name" value="Periplasmic binding protein-like II"/>
    <property type="match status" value="8"/>
</dbReference>
<evidence type="ECO:0000256" key="3">
    <source>
        <dbReference type="ARBA" id="ARBA00022553"/>
    </source>
</evidence>
<proteinExistence type="predicted"/>
<dbReference type="PANTHER" id="PTHR45339:SF5">
    <property type="entry name" value="HISTIDINE KINASE"/>
    <property type="match status" value="1"/>
</dbReference>
<keyword evidence="3 6" id="KW-0597">Phosphoprotein</keyword>
<evidence type="ECO:0000259" key="9">
    <source>
        <dbReference type="PROSITE" id="PS50110"/>
    </source>
</evidence>
<dbReference type="SUPFAM" id="SSF47384">
    <property type="entry name" value="Homodimeric domain of signal transducing histidine kinase"/>
    <property type="match status" value="1"/>
</dbReference>
<evidence type="ECO:0000313" key="12">
    <source>
        <dbReference type="Proteomes" id="UP000005459"/>
    </source>
</evidence>
<feature type="domain" description="HPt" evidence="10">
    <location>
        <begin position="1447"/>
        <end position="1549"/>
    </location>
</feature>
<evidence type="ECO:0000256" key="4">
    <source>
        <dbReference type="ARBA" id="ARBA00023012"/>
    </source>
</evidence>
<evidence type="ECO:0000256" key="7">
    <source>
        <dbReference type="SAM" id="SignalP"/>
    </source>
</evidence>
<feature type="modified residue" description="4-aspartylphosphate" evidence="6">
    <location>
        <position position="1343"/>
    </location>
</feature>
<dbReference type="InterPro" id="IPR004358">
    <property type="entry name" value="Sig_transdc_His_kin-like_C"/>
</dbReference>
<dbReference type="eggNOG" id="COG0642">
    <property type="taxonomic scope" value="Bacteria"/>
</dbReference>
<dbReference type="SUPFAM" id="SSF53850">
    <property type="entry name" value="Periplasmic binding protein-like II"/>
    <property type="match status" value="4"/>
</dbReference>
<dbReference type="CDD" id="cd00088">
    <property type="entry name" value="HPT"/>
    <property type="match status" value="1"/>
</dbReference>
<dbReference type="PATRIC" id="fig|768671.3.peg.3356"/>
<dbReference type="InterPro" id="IPR005467">
    <property type="entry name" value="His_kinase_dom"/>
</dbReference>
<keyword evidence="11" id="KW-0418">Kinase</keyword>
<evidence type="ECO:0000259" key="8">
    <source>
        <dbReference type="PROSITE" id="PS50109"/>
    </source>
</evidence>
<dbReference type="Gene3D" id="1.20.120.160">
    <property type="entry name" value="HPT domain"/>
    <property type="match status" value="1"/>
</dbReference>
<dbReference type="Gene3D" id="1.10.287.130">
    <property type="match status" value="1"/>
</dbReference>
<dbReference type="SUPFAM" id="SSF55874">
    <property type="entry name" value="ATPase domain of HSP90 chaperone/DNA topoisomerase II/histidine kinase"/>
    <property type="match status" value="1"/>
</dbReference>
<evidence type="ECO:0000256" key="2">
    <source>
        <dbReference type="ARBA" id="ARBA00012438"/>
    </source>
</evidence>
<dbReference type="CDD" id="cd17546">
    <property type="entry name" value="REC_hyHK_CKI1_RcsC-like"/>
    <property type="match status" value="1"/>
</dbReference>
<feature type="domain" description="Response regulatory" evidence="9">
    <location>
        <begin position="1294"/>
        <end position="1409"/>
    </location>
</feature>
<dbReference type="SMART" id="SM00387">
    <property type="entry name" value="HATPase_c"/>
    <property type="match status" value="1"/>
</dbReference>
<keyword evidence="4" id="KW-0902">Two-component regulatory system</keyword>
<accession>F9UE74</accession>
<keyword evidence="12" id="KW-1185">Reference proteome</keyword>
<dbReference type="Pfam" id="PF02518">
    <property type="entry name" value="HATPase_c"/>
    <property type="match status" value="1"/>
</dbReference>
<keyword evidence="11" id="KW-0808">Transferase</keyword>
<dbReference type="CDD" id="cd00082">
    <property type="entry name" value="HisKA"/>
    <property type="match status" value="1"/>
</dbReference>
<dbReference type="PRINTS" id="PR00344">
    <property type="entry name" value="BCTRLSENSOR"/>
</dbReference>
<dbReference type="InterPro" id="IPR001789">
    <property type="entry name" value="Sig_transdc_resp-reg_receiver"/>
</dbReference>
<dbReference type="CDD" id="cd16922">
    <property type="entry name" value="HATPase_EvgS-ArcB-TorS-like"/>
    <property type="match status" value="1"/>
</dbReference>
<evidence type="ECO:0000256" key="1">
    <source>
        <dbReference type="ARBA" id="ARBA00000085"/>
    </source>
</evidence>
<dbReference type="InterPro" id="IPR003661">
    <property type="entry name" value="HisK_dim/P_dom"/>
</dbReference>
<feature type="signal peptide" evidence="7">
    <location>
        <begin position="1"/>
        <end position="24"/>
    </location>
</feature>
<evidence type="ECO:0000256" key="6">
    <source>
        <dbReference type="PROSITE-ProRule" id="PRU00169"/>
    </source>
</evidence>
<dbReference type="OrthoDB" id="9810730at2"/>
<evidence type="ECO:0000313" key="11">
    <source>
        <dbReference type="EMBL" id="EGV17631.1"/>
    </source>
</evidence>
<dbReference type="SMART" id="SM00062">
    <property type="entry name" value="PBPb"/>
    <property type="match status" value="4"/>
</dbReference>
<dbReference type="InterPro" id="IPR036097">
    <property type="entry name" value="HisK_dim/P_sf"/>
</dbReference>
<dbReference type="InterPro" id="IPR036890">
    <property type="entry name" value="HATPase_C_sf"/>
</dbReference>
<dbReference type="SMART" id="SM00448">
    <property type="entry name" value="REC"/>
    <property type="match status" value="1"/>
</dbReference>
<dbReference type="Pfam" id="PF00512">
    <property type="entry name" value="HisKA"/>
    <property type="match status" value="1"/>
</dbReference>
<dbReference type="InterPro" id="IPR008207">
    <property type="entry name" value="Sig_transdc_His_kin_Hpt_dom"/>
</dbReference>
<sequence length="1649" mass="180607">MYPAKVLSILLILLCWLPTFQAVAGQGVELTPAERDWLDANPRILLGSDAGWRPFVWRENDGSAAGIEADLIARINGLTGANIQLVLGEWADMVVRAEAGELQGLAASARHAERAKRFLFSASPYSTHKFIFTRPGRPIASMDDLSGQRVGVLRGNLSDLKLLDAWPAIVQVGFDSPLALAVAVQNGEVDAAISSANLQWIATENMLPDLHLGFAVPGSKLDLRYSILKQHAPLLGIIDKALKAIDPVEMMEILRKWGNKEQPNITLSADERAWLAEKHSVRVRIGEHPPWEINKPGADGMAVDYLRLIAELFDIDFRFIPADDSWAEGFEDMAGAHRHYDLLPAAKRTDERLATLAMSEDYLSSPWTIFTRRDTRDIHTLNDLRGRTVAVERGYVMHGLLESAEPAIDLSVQDSTKDALLVVSTGAADAYVGNLLVTDYLMQAQGITNLRIAGPTPFGEHKQAMVTRKEWAPLISLIDKGLNAITADQHIAIRQHWLTSAAYGGIQAPLDLNDEERAWIAANPTIRVGAYPLPPYIQEQNGRVDGYLVELMRDIAARAGLRPEFRVLTLAQVTEGTERGALDVTLAVNPTPERARVLFFSQGSAEFTLSIFARKEVRDIKDVESLAGKVLATYPGYSWNARFPEYLPETRMITATDAEGMFRLVATGQADAAISETESGKAVLRRALLTDVEPKAIAVFDGQRSRRGHYFGVSRQAPLLASVLDKSFAAMPEAEKQRIWERWFARKTGIGDVDLDAAERAYLDATVFRRALASAWIPFDFAAADGAPTGVAEDYWRLIRDKLGLREAGAERQPFSDILAAMERGDIDLYAATTRTADRERFALFSDPYERYPIAVAGAADAGIYAGTASLDGRRVAVGRDYSAHLLLKAQSPGIDFVLVDDTRAALEAVAAGRAEAAVDILPVLHQQIEGFPPGRVKLIGVTDVQFQLEVMVSRRNAALLPLINRAIAAITPEERAAIHNTWLLRDLVTAPDYRLLWQVFAAALLIFATMLYWNHRLHREVGRRKQAETELLHAKDSADRANRAKGVFLANMSHEIRTPLNAVIGFTRLSMETHPAPVLREYLRKIDLSAHTLLALINDILDLSRIEADKLHPRCEPLELDAIFARIRAIVEQQATDEGLELRIEGPAEPVGTLLGDELRLTQVLLNLLGNAVKFTVRGTVTLAAWVEDENEAELRLTFRVADTGIGIPEARRAELFEAFTQLDNGTIRSHGGSGLGLAISARLVALMGGRLEVESVEGKGSRFWFSLAFPRAVEAAAEAAPVPAPLTLGGIRVLVAEDDPVNQVLVHDLLSRRGMEVTLAATGAAAVDAAARGDFDIVLMDVRMPEMDGLEACRRIRALPNGRLPIIALTANAFVGERERCLAAGMDGYLTKPLEPQTLYAELCHRLRPATEAIEVPRRASAALAEAPTLPGFDAANVQRWLDLAPDAWRSMVRAFLAEYPEAATAIGTALDAGDRARAGELLHRLRGAAGAIGAEDLTAAAERLERAVASDGPVDADSRACFFASAEAALAVLSQLQTPSEMQTSAGAAEPGCAERRRRVGELEALLEAGNTRALDHLPWLERWAETQGPGEARELLRQIEGLDFPAALEILRGLGERVFTNPRQQRWRQVEDPARIHLRKGRGAT</sequence>
<dbReference type="STRING" id="768671.ThimaDRAFT_3176"/>
<dbReference type="Proteomes" id="UP000005459">
    <property type="component" value="Unassembled WGS sequence"/>
</dbReference>
<dbReference type="GO" id="GO:0005886">
    <property type="term" value="C:plasma membrane"/>
    <property type="evidence" value="ECO:0007669"/>
    <property type="project" value="UniProtKB-SubCell"/>
</dbReference>
<feature type="domain" description="Histidine kinase" evidence="8">
    <location>
        <begin position="1052"/>
        <end position="1273"/>
    </location>
</feature>
<feature type="modified residue" description="Phosphohistidine" evidence="5">
    <location>
        <position position="1486"/>
    </location>
</feature>
<dbReference type="GO" id="GO:0000155">
    <property type="term" value="F:phosphorelay sensor kinase activity"/>
    <property type="evidence" value="ECO:0007669"/>
    <property type="project" value="InterPro"/>
</dbReference>
<evidence type="ECO:0000256" key="5">
    <source>
        <dbReference type="PROSITE-ProRule" id="PRU00110"/>
    </source>
</evidence>
<comment type="catalytic activity">
    <reaction evidence="1">
        <text>ATP + protein L-histidine = ADP + protein N-phospho-L-histidine.</text>
        <dbReference type="EC" id="2.7.13.3"/>
    </reaction>
</comment>
<organism evidence="11 12">
    <name type="scientific">Thiocapsa marina 5811</name>
    <dbReference type="NCBI Taxonomy" id="768671"/>
    <lineage>
        <taxon>Bacteria</taxon>
        <taxon>Pseudomonadati</taxon>
        <taxon>Pseudomonadota</taxon>
        <taxon>Gammaproteobacteria</taxon>
        <taxon>Chromatiales</taxon>
        <taxon>Chromatiaceae</taxon>
        <taxon>Thiocapsa</taxon>
    </lineage>
</organism>
<dbReference type="InterPro" id="IPR003594">
    <property type="entry name" value="HATPase_dom"/>
</dbReference>
<dbReference type="InterPro" id="IPR036641">
    <property type="entry name" value="HPT_dom_sf"/>
</dbReference>
<dbReference type="PROSITE" id="PS50894">
    <property type="entry name" value="HPT"/>
    <property type="match status" value="1"/>
</dbReference>
<gene>
    <name evidence="11" type="ORF">ThimaDRAFT_3176</name>
</gene>
<dbReference type="InterPro" id="IPR001638">
    <property type="entry name" value="Solute-binding_3/MltF_N"/>
</dbReference>
<dbReference type="EMBL" id="AFWV01000010">
    <property type="protein sequence ID" value="EGV17631.1"/>
    <property type="molecule type" value="Genomic_DNA"/>
</dbReference>
<dbReference type="SMART" id="SM00388">
    <property type="entry name" value="HisKA"/>
    <property type="match status" value="1"/>
</dbReference>
<evidence type="ECO:0000259" key="10">
    <source>
        <dbReference type="PROSITE" id="PS50894"/>
    </source>
</evidence>
<dbReference type="PANTHER" id="PTHR45339">
    <property type="entry name" value="HYBRID SIGNAL TRANSDUCTION HISTIDINE KINASE J"/>
    <property type="match status" value="1"/>
</dbReference>
<dbReference type="EC" id="2.7.13.3" evidence="2"/>
<dbReference type="SUPFAM" id="SSF52172">
    <property type="entry name" value="CheY-like"/>
    <property type="match status" value="1"/>
</dbReference>
<reference evidence="11 12" key="1">
    <citation type="submission" date="2011-06" db="EMBL/GenBank/DDBJ databases">
        <title>The draft genome of Thiocapsa marina 5811.</title>
        <authorList>
            <consortium name="US DOE Joint Genome Institute (JGI-PGF)"/>
            <person name="Lucas S."/>
            <person name="Han J."/>
            <person name="Cheng J.-F."/>
            <person name="Goodwin L."/>
            <person name="Pitluck S."/>
            <person name="Peters L."/>
            <person name="Land M.L."/>
            <person name="Hauser L."/>
            <person name="Vogl K."/>
            <person name="Liu Z."/>
            <person name="Imhoff J."/>
            <person name="Thiel V."/>
            <person name="Frigaard N.-U."/>
            <person name="Bryant D."/>
            <person name="Woyke T.J."/>
        </authorList>
    </citation>
    <scope>NUCLEOTIDE SEQUENCE [LARGE SCALE GENOMIC DNA]</scope>
    <source>
        <strain evidence="11 12">5811</strain>
    </source>
</reference>
<dbReference type="Pfam" id="PF01627">
    <property type="entry name" value="Hpt"/>
    <property type="match status" value="1"/>
</dbReference>
<name>F9UE74_9GAMM</name>
<dbReference type="GO" id="GO:0005524">
    <property type="term" value="F:ATP binding"/>
    <property type="evidence" value="ECO:0007669"/>
    <property type="project" value="UniProtKB-KW"/>
</dbReference>
<dbReference type="PROSITE" id="PS50110">
    <property type="entry name" value="RESPONSE_REGULATORY"/>
    <property type="match status" value="1"/>
</dbReference>
<dbReference type="InterPro" id="IPR011006">
    <property type="entry name" value="CheY-like_superfamily"/>
</dbReference>
<dbReference type="Pfam" id="PF00072">
    <property type="entry name" value="Response_reg"/>
    <property type="match status" value="1"/>
</dbReference>
<dbReference type="Gene3D" id="3.40.50.2300">
    <property type="match status" value="1"/>
</dbReference>
<dbReference type="Gene3D" id="3.30.565.10">
    <property type="entry name" value="Histidine kinase-like ATPase, C-terminal domain"/>
    <property type="match status" value="1"/>
</dbReference>